<dbReference type="InterPro" id="IPR001173">
    <property type="entry name" value="Glyco_trans_2-like"/>
</dbReference>
<proteinExistence type="predicted"/>
<dbReference type="Pfam" id="PF00535">
    <property type="entry name" value="Glycos_transf_2"/>
    <property type="match status" value="2"/>
</dbReference>
<feature type="domain" description="Glycosyltransferase 2-like" evidence="2">
    <location>
        <begin position="307"/>
        <end position="426"/>
    </location>
</feature>
<dbReference type="SUPFAM" id="SSF53448">
    <property type="entry name" value="Nucleotide-diphospho-sugar transferases"/>
    <property type="match status" value="2"/>
</dbReference>
<dbReference type="Gene3D" id="3.90.550.10">
    <property type="entry name" value="Spore Coat Polysaccharide Biosynthesis Protein SpsA, Chain A"/>
    <property type="match status" value="2"/>
</dbReference>
<reference evidence="3 4" key="1">
    <citation type="submission" date="2024-05" db="EMBL/GenBank/DDBJ databases">
        <title>Culex pipiens pipiens assembly and annotation.</title>
        <authorList>
            <person name="Alout H."/>
            <person name="Durand T."/>
        </authorList>
    </citation>
    <scope>NUCLEOTIDE SEQUENCE [LARGE SCALE GENOMIC DNA]</scope>
    <source>
        <strain evidence="3">HA-2024</strain>
        <tissue evidence="3">Whole body</tissue>
    </source>
</reference>
<dbReference type="PANTHER" id="PTHR11675">
    <property type="entry name" value="N-ACETYLGALACTOSAMINYLTRANSFERASE"/>
    <property type="match status" value="1"/>
</dbReference>
<protein>
    <recommendedName>
        <fullName evidence="2">Glycosyltransferase 2-like domain-containing protein</fullName>
    </recommendedName>
</protein>
<evidence type="ECO:0000313" key="3">
    <source>
        <dbReference type="EMBL" id="KAL1374660.1"/>
    </source>
</evidence>
<accession>A0ABD1CE48</accession>
<organism evidence="3 4">
    <name type="scientific">Culex pipiens pipiens</name>
    <name type="common">Northern house mosquito</name>
    <dbReference type="NCBI Taxonomy" id="38569"/>
    <lineage>
        <taxon>Eukaryota</taxon>
        <taxon>Metazoa</taxon>
        <taxon>Ecdysozoa</taxon>
        <taxon>Arthropoda</taxon>
        <taxon>Hexapoda</taxon>
        <taxon>Insecta</taxon>
        <taxon>Pterygota</taxon>
        <taxon>Neoptera</taxon>
        <taxon>Endopterygota</taxon>
        <taxon>Diptera</taxon>
        <taxon>Nematocera</taxon>
        <taxon>Culicoidea</taxon>
        <taxon>Culicidae</taxon>
        <taxon>Culicinae</taxon>
        <taxon>Culicini</taxon>
        <taxon>Culex</taxon>
        <taxon>Culex</taxon>
    </lineage>
</organism>
<dbReference type="Proteomes" id="UP001562425">
    <property type="component" value="Unassembled WGS sequence"/>
</dbReference>
<sequence>MAPLFVVASDIDKSIRRQINDGWALQGLNQYASDLVSVFRRLPDIRDEWCKQPGRFRSELPPASIVVVFFDEAWSVLVRTVHSVLARSPPELVKEIILVDDFSSLAHLKTQLDDYFRPFEKVRILRASERLGLIRARILGAKSATAEIVTFLDAHCEVIVGWLEAQLDVVAADPQTIAIPSIDWIHEETMALNAQNSQLYFGSFDWTVNFQWKSRAEKKVKPENPVAPFDTPVMAGGLFTINRTFFEHLGWYDEGFQTYGAENMELSFKTWMCGGSMKIVPCSRVAHIQKRGHPYLASPEQVRIHAYVHFQKRLGLIRARLLGAMNATTEILTFLDAHCECTLGWLQPQLDRVARDPTTIAVPTIDWIDEHNLAFVSNKSLGYYGATDWGFQFAWRGRWDRKVQPSNKLEPFPTPIMAGGLFSINRTFFGHLGWYDEGFEIYGGENVELSLKAWMCGGRIETVPCSRVGHVQKAGHPYLRVETTDWVRINTVRVAEVWLDQYAQVVYDMFGGPQFRGNFGDVSSRRKLRESRKCRSFQWYLDNVFPELDDPEGRGVGHGENENVLIEATCCRGARALVDVQHCPV</sequence>
<dbReference type="AlphaFoldDB" id="A0ABD1CE48"/>
<keyword evidence="4" id="KW-1185">Reference proteome</keyword>
<dbReference type="InterPro" id="IPR029044">
    <property type="entry name" value="Nucleotide-diphossugar_trans"/>
</dbReference>
<dbReference type="PANTHER" id="PTHR11675:SF131">
    <property type="entry name" value="POLYPEPTIDE N-ACETYLGALACTOSAMINYLTRANSFERASE 9-RELATED"/>
    <property type="match status" value="1"/>
</dbReference>
<evidence type="ECO:0000256" key="1">
    <source>
        <dbReference type="ARBA" id="ARBA00023157"/>
    </source>
</evidence>
<evidence type="ECO:0000259" key="2">
    <source>
        <dbReference type="Pfam" id="PF00535"/>
    </source>
</evidence>
<gene>
    <name evidence="3" type="ORF">pipiens_017957</name>
</gene>
<dbReference type="EMBL" id="JBEHCU010013138">
    <property type="protein sequence ID" value="KAL1374660.1"/>
    <property type="molecule type" value="Genomic_DNA"/>
</dbReference>
<evidence type="ECO:0000313" key="4">
    <source>
        <dbReference type="Proteomes" id="UP001562425"/>
    </source>
</evidence>
<feature type="domain" description="Glycosyltransferase 2-like" evidence="2">
    <location>
        <begin position="64"/>
        <end position="243"/>
    </location>
</feature>
<comment type="caution">
    <text evidence="3">The sequence shown here is derived from an EMBL/GenBank/DDBJ whole genome shotgun (WGS) entry which is preliminary data.</text>
</comment>
<name>A0ABD1CE48_CULPP</name>
<keyword evidence="1" id="KW-1015">Disulfide bond</keyword>